<dbReference type="KEGG" id="gfs:119632336"/>
<accession>A0A8U0W7V2</accession>
<dbReference type="AlphaFoldDB" id="A0A8U0W7V2"/>
<evidence type="ECO:0000313" key="2">
    <source>
        <dbReference type="RefSeq" id="XP_037881153.1"/>
    </source>
</evidence>
<keyword evidence="1" id="KW-1185">Reference proteome</keyword>
<dbReference type="RefSeq" id="XP_037881153.1">
    <property type="nucleotide sequence ID" value="XM_038025225.1"/>
</dbReference>
<name>A0A8U0W7V2_9MUSC</name>
<sequence length="163" mass="19224">MITTLVKFVRIYIKCKYRLYCFYTSLSNRLFKRNLYNKYCIDPRLRSYCRECWSMLSMNNVPSAQDGCADKTIFEKGFVVTDIALLLKRSNPNLNLLNANFALYFGFSFRNYKHIRFHVNKEIKHLPSLEPNNEILLSMLFSLKFLLGYLGISLHCNPCNLSF</sequence>
<evidence type="ECO:0000313" key="1">
    <source>
        <dbReference type="Proteomes" id="UP000092443"/>
    </source>
</evidence>
<organism evidence="1 2">
    <name type="scientific">Glossina fuscipes</name>
    <dbReference type="NCBI Taxonomy" id="7396"/>
    <lineage>
        <taxon>Eukaryota</taxon>
        <taxon>Metazoa</taxon>
        <taxon>Ecdysozoa</taxon>
        <taxon>Arthropoda</taxon>
        <taxon>Hexapoda</taxon>
        <taxon>Insecta</taxon>
        <taxon>Pterygota</taxon>
        <taxon>Neoptera</taxon>
        <taxon>Endopterygota</taxon>
        <taxon>Diptera</taxon>
        <taxon>Brachycera</taxon>
        <taxon>Muscomorpha</taxon>
        <taxon>Hippoboscoidea</taxon>
        <taxon>Glossinidae</taxon>
        <taxon>Glossina</taxon>
    </lineage>
</organism>
<dbReference type="Proteomes" id="UP000092443">
    <property type="component" value="Unplaced"/>
</dbReference>
<gene>
    <name evidence="2" type="primary">LOC119632336</name>
</gene>
<proteinExistence type="predicted"/>
<reference evidence="2" key="1">
    <citation type="submission" date="2025-08" db="UniProtKB">
        <authorList>
            <consortium name="RefSeq"/>
        </authorList>
    </citation>
    <scope>IDENTIFICATION</scope>
    <source>
        <tissue evidence="2">Whole body pupa</tissue>
    </source>
</reference>
<dbReference type="GeneID" id="119632336"/>
<protein>
    <submittedName>
        <fullName evidence="2">Uncharacterized protein LOC119632336</fullName>
    </submittedName>
</protein>